<dbReference type="EMBL" id="CP031026">
    <property type="protein sequence ID" value="AZA17344.1"/>
    <property type="molecule type" value="Genomic_DNA"/>
</dbReference>
<feature type="domain" description="Nuclease associated modular" evidence="1">
    <location>
        <begin position="129"/>
        <end position="153"/>
    </location>
</feature>
<sequence>MLNLVSCVYHLKGERICGGIYAHVNKIDGRVFYVGQQRCHNNRVYDFKNQRSDRYKEYVEEIGIENVEVVWLYKSVDDNENLFPIESFYQHKYYQDGFLKTRELVQNGKNNSNYGNYWNEEQRKHLSEKMKGRYVGKENPNYGNHWTDEQKKKASEAAKKRGGFSGVKNPKATACILYGPNGFEKKFDLLKDMTEWVSNNVTHCKLRDPTAINRDFHFKKEYKVLDNRSYKTYTRH</sequence>
<protein>
    <recommendedName>
        <fullName evidence="1">Nuclease associated modular domain-containing protein</fullName>
    </recommendedName>
</protein>
<dbReference type="GO" id="GO:0003677">
    <property type="term" value="F:DNA binding"/>
    <property type="evidence" value="ECO:0007669"/>
    <property type="project" value="InterPro"/>
</dbReference>
<dbReference type="Proteomes" id="UP000274035">
    <property type="component" value="Segment"/>
</dbReference>
<proteinExistence type="predicted"/>
<dbReference type="Pfam" id="PF07460">
    <property type="entry name" value="NUMOD3"/>
    <property type="match status" value="2"/>
</dbReference>
<dbReference type="InterPro" id="IPR003611">
    <property type="entry name" value="NUMOD3"/>
</dbReference>
<reference evidence="2 3" key="1">
    <citation type="submission" date="2018-09" db="EMBL/GenBank/DDBJ databases">
        <authorList>
            <person name="Somerville V."/>
        </authorList>
    </citation>
    <scope>NUCLEOTIDE SEQUENCE [LARGE SCALE GENOMIC DNA]</scope>
</reference>
<gene>
    <name evidence="2" type="ORF">DQL93_0825</name>
</gene>
<accession>A0A3G6JMT3</accession>
<keyword evidence="3" id="KW-1185">Reference proteome</keyword>
<evidence type="ECO:0000313" key="2">
    <source>
        <dbReference type="EMBL" id="AZA17344.1"/>
    </source>
</evidence>
<feature type="domain" description="Nuclease associated modular" evidence="1">
    <location>
        <begin position="107"/>
        <end position="127"/>
    </location>
</feature>
<evidence type="ECO:0000313" key="3">
    <source>
        <dbReference type="Proteomes" id="UP000274035"/>
    </source>
</evidence>
<evidence type="ECO:0000259" key="1">
    <source>
        <dbReference type="Pfam" id="PF07460"/>
    </source>
</evidence>
<name>A0A3G6JMT3_9CAUD</name>
<organism evidence="2 3">
    <name type="scientific">Lactobacillus phage ViSo-2018a</name>
    <dbReference type="NCBI Taxonomy" id="2267607"/>
    <lineage>
        <taxon>Viruses</taxon>
        <taxon>Duplodnaviria</taxon>
        <taxon>Heunggongvirae</taxon>
        <taxon>Uroviricota</taxon>
        <taxon>Caudoviricetes</taxon>
        <taxon>Tybeckvirinae</taxon>
        <taxon>Lidleunavirus</taxon>
        <taxon>Lidleunavirus ViSo2018a</taxon>
    </lineage>
</organism>